<evidence type="ECO:0000313" key="12">
    <source>
        <dbReference type="Proteomes" id="UP000293902"/>
    </source>
</evidence>
<dbReference type="PANTHER" id="PTHR33175">
    <property type="entry name" value="DNA-BINDING PROTEIN HU"/>
    <property type="match status" value="1"/>
</dbReference>
<evidence type="ECO:0000313" key="11">
    <source>
        <dbReference type="Proteomes" id="UP000248798"/>
    </source>
</evidence>
<dbReference type="SUPFAM" id="SSF47729">
    <property type="entry name" value="IHF-like DNA-binding proteins"/>
    <property type="match status" value="1"/>
</dbReference>
<dbReference type="GO" id="GO:0005829">
    <property type="term" value="C:cytosol"/>
    <property type="evidence" value="ECO:0007669"/>
    <property type="project" value="TreeGrafter"/>
</dbReference>
<dbReference type="PROSITE" id="PS00045">
    <property type="entry name" value="HISTONE_LIKE"/>
    <property type="match status" value="1"/>
</dbReference>
<dbReference type="Proteomes" id="UP000293902">
    <property type="component" value="Chromosome"/>
</dbReference>
<evidence type="ECO:0000256" key="2">
    <source>
        <dbReference type="ARBA" id="ARBA00018329"/>
    </source>
</evidence>
<dbReference type="InterPro" id="IPR010992">
    <property type="entry name" value="IHF-like_DNA-bd_dom_sf"/>
</dbReference>
<dbReference type="EMBL" id="CP036313">
    <property type="protein sequence ID" value="QBH14781.1"/>
    <property type="molecule type" value="Genomic_DNA"/>
</dbReference>
<evidence type="ECO:0000256" key="8">
    <source>
        <dbReference type="RuleBase" id="RU003939"/>
    </source>
</evidence>
<dbReference type="GO" id="GO:0030527">
    <property type="term" value="F:structural constituent of chromatin"/>
    <property type="evidence" value="ECO:0007669"/>
    <property type="project" value="InterPro"/>
</dbReference>
<dbReference type="GO" id="GO:0006310">
    <property type="term" value="P:DNA recombination"/>
    <property type="evidence" value="ECO:0007669"/>
    <property type="project" value="UniProtKB-KW"/>
</dbReference>
<keyword evidence="3" id="KW-0810">Translation regulation</keyword>
<keyword evidence="6" id="KW-0804">Transcription</keyword>
<dbReference type="PANTHER" id="PTHR33175:SF2">
    <property type="entry name" value="INTEGRATION HOST FACTOR SUBUNIT ALPHA"/>
    <property type="match status" value="1"/>
</dbReference>
<dbReference type="Pfam" id="PF00216">
    <property type="entry name" value="Bac_DNA_binding"/>
    <property type="match status" value="1"/>
</dbReference>
<protein>
    <recommendedName>
        <fullName evidence="2">Integration host factor subunit alpha</fullName>
    </recommendedName>
</protein>
<proteinExistence type="inferred from homology"/>
<evidence type="ECO:0000256" key="4">
    <source>
        <dbReference type="ARBA" id="ARBA00023015"/>
    </source>
</evidence>
<gene>
    <name evidence="10" type="ORF">DO021_01835</name>
    <name evidence="9" type="ORF">EYB58_18795</name>
</gene>
<evidence type="ECO:0000256" key="7">
    <source>
        <dbReference type="ARBA" id="ARBA00023172"/>
    </source>
</evidence>
<dbReference type="SMART" id="SM00411">
    <property type="entry name" value="BHL"/>
    <property type="match status" value="1"/>
</dbReference>
<evidence type="ECO:0000256" key="3">
    <source>
        <dbReference type="ARBA" id="ARBA00022845"/>
    </source>
</evidence>
<keyword evidence="7" id="KW-0233">DNA recombination</keyword>
<dbReference type="InterPro" id="IPR000119">
    <property type="entry name" value="Hist_DNA-bd"/>
</dbReference>
<reference evidence="9 12" key="2">
    <citation type="submission" date="2019-02" db="EMBL/GenBank/DDBJ databases">
        <title>Complete genome sequence of Desulfobacter hydrogenophilus AcRS1.</title>
        <authorList>
            <person name="Marietou A."/>
            <person name="Lund M.B."/>
            <person name="Marshall I.P.G."/>
            <person name="Schreiber L."/>
            <person name="Jorgensen B."/>
        </authorList>
    </citation>
    <scope>NUCLEOTIDE SEQUENCE [LARGE SCALE GENOMIC DNA]</scope>
    <source>
        <strain evidence="9 12">AcRS1</strain>
    </source>
</reference>
<evidence type="ECO:0000313" key="10">
    <source>
        <dbReference type="EMBL" id="RAM03815.1"/>
    </source>
</evidence>
<dbReference type="InterPro" id="IPR020816">
    <property type="entry name" value="Histone-like_DNA-bd_CS"/>
</dbReference>
<dbReference type="GO" id="GO:0006355">
    <property type="term" value="P:regulation of DNA-templated transcription"/>
    <property type="evidence" value="ECO:0007669"/>
    <property type="project" value="InterPro"/>
</dbReference>
<dbReference type="AlphaFoldDB" id="A0A328FLH5"/>
<keyword evidence="5" id="KW-0238">DNA-binding</keyword>
<dbReference type="GO" id="GO:0009893">
    <property type="term" value="P:positive regulation of metabolic process"/>
    <property type="evidence" value="ECO:0007669"/>
    <property type="project" value="UniProtKB-ARBA"/>
</dbReference>
<evidence type="ECO:0000256" key="6">
    <source>
        <dbReference type="ARBA" id="ARBA00023163"/>
    </source>
</evidence>
<dbReference type="OrthoDB" id="9797747at2"/>
<name>A0A328FLH5_9BACT</name>
<keyword evidence="12" id="KW-1185">Reference proteome</keyword>
<sequence>MALTKQNIVESVAEKLDLKPFQAKDIIEELLEIMKSTLAAEEDIMISGFGKFQVNKKAPRKGRNPATSEEMILDGRKVVVFKCSGKLRDKINEGQ</sequence>
<dbReference type="GO" id="GO:0006417">
    <property type="term" value="P:regulation of translation"/>
    <property type="evidence" value="ECO:0007669"/>
    <property type="project" value="UniProtKB-KW"/>
</dbReference>
<dbReference type="PRINTS" id="PR01727">
    <property type="entry name" value="DNABINDINGHU"/>
</dbReference>
<evidence type="ECO:0000256" key="1">
    <source>
        <dbReference type="ARBA" id="ARBA00010529"/>
    </source>
</evidence>
<keyword evidence="4" id="KW-0805">Transcription regulation</keyword>
<dbReference type="Proteomes" id="UP000248798">
    <property type="component" value="Unassembled WGS sequence"/>
</dbReference>
<dbReference type="Gene3D" id="4.10.520.10">
    <property type="entry name" value="IHF-like DNA-binding proteins"/>
    <property type="match status" value="1"/>
</dbReference>
<evidence type="ECO:0000256" key="5">
    <source>
        <dbReference type="ARBA" id="ARBA00023125"/>
    </source>
</evidence>
<dbReference type="EMBL" id="QLNI01000002">
    <property type="protein sequence ID" value="RAM03815.1"/>
    <property type="molecule type" value="Genomic_DNA"/>
</dbReference>
<comment type="similarity">
    <text evidence="1 8">Belongs to the bacterial histone-like protein family.</text>
</comment>
<evidence type="ECO:0000313" key="9">
    <source>
        <dbReference type="EMBL" id="QBH14781.1"/>
    </source>
</evidence>
<reference evidence="10 11" key="1">
    <citation type="submission" date="2018-06" db="EMBL/GenBank/DDBJ databases">
        <title>Complete Genome Sequence of Desulfobacter hydrogenophilus (DSM3380).</title>
        <authorList>
            <person name="Marietou A."/>
            <person name="Schreiber L."/>
            <person name="Marshall I."/>
            <person name="Jorgensen B."/>
        </authorList>
    </citation>
    <scope>NUCLEOTIDE SEQUENCE [LARGE SCALE GENOMIC DNA]</scope>
    <source>
        <strain evidence="10 11">DSM 3380</strain>
    </source>
</reference>
<dbReference type="RefSeq" id="WP_111953141.1">
    <property type="nucleotide sequence ID" value="NZ_CP036313.1"/>
</dbReference>
<dbReference type="InterPro" id="IPR005684">
    <property type="entry name" value="IHF_alpha"/>
</dbReference>
<accession>A0A328FLH5</accession>
<dbReference type="GO" id="GO:0003677">
    <property type="term" value="F:DNA binding"/>
    <property type="evidence" value="ECO:0007669"/>
    <property type="project" value="UniProtKB-KW"/>
</dbReference>
<organism evidence="10 11">
    <name type="scientific">Desulfobacter hydrogenophilus</name>
    <dbReference type="NCBI Taxonomy" id="2291"/>
    <lineage>
        <taxon>Bacteria</taxon>
        <taxon>Pseudomonadati</taxon>
        <taxon>Thermodesulfobacteriota</taxon>
        <taxon>Desulfobacteria</taxon>
        <taxon>Desulfobacterales</taxon>
        <taxon>Desulfobacteraceae</taxon>
        <taxon>Desulfobacter</taxon>
    </lineage>
</organism>
<dbReference type="CDD" id="cd13835">
    <property type="entry name" value="IHF_A"/>
    <property type="match status" value="1"/>
</dbReference>